<dbReference type="PROSITE" id="PS51257">
    <property type="entry name" value="PROKAR_LIPOPROTEIN"/>
    <property type="match status" value="1"/>
</dbReference>
<evidence type="ECO:0000259" key="3">
    <source>
        <dbReference type="Pfam" id="PF03724"/>
    </source>
</evidence>
<sequence>MIRAPLRIPLALAAVAAGASLALTACSSGEGPDGPEGSWGRPDARELPSLEFEPADAEGAERAERGDYTGTDGCNRLGGEYTVEGDLIDLGMMRSTLIFCEGVDTWLSLARTARIEPGSPATMTFYDENDEEIGSLERTD</sequence>
<accession>A0A934UVP3</accession>
<reference evidence="4" key="1">
    <citation type="submission" date="2020-12" db="EMBL/GenBank/DDBJ databases">
        <title>Leucobacter sp. CAS1, isolated from Chromium sludge.</title>
        <authorList>
            <person name="Xu Z."/>
        </authorList>
    </citation>
    <scope>NUCLEOTIDE SEQUENCE</scope>
    <source>
        <strain evidence="4">CSA1</strain>
    </source>
</reference>
<feature type="chain" id="PRO_5038622778" evidence="2">
    <location>
        <begin position="25"/>
        <end position="140"/>
    </location>
</feature>
<keyword evidence="2" id="KW-0732">Signal</keyword>
<evidence type="ECO:0000313" key="4">
    <source>
        <dbReference type="EMBL" id="MBK0419691.1"/>
    </source>
</evidence>
<evidence type="ECO:0000256" key="1">
    <source>
        <dbReference type="SAM" id="MobiDB-lite"/>
    </source>
</evidence>
<feature type="compositionally biased region" description="Low complexity" evidence="1">
    <location>
        <begin position="27"/>
        <end position="40"/>
    </location>
</feature>
<dbReference type="Pfam" id="PF03724">
    <property type="entry name" value="META"/>
    <property type="match status" value="1"/>
</dbReference>
<evidence type="ECO:0000313" key="5">
    <source>
        <dbReference type="Proteomes" id="UP000608530"/>
    </source>
</evidence>
<comment type="caution">
    <text evidence="4">The sequence shown here is derived from an EMBL/GenBank/DDBJ whole genome shotgun (WGS) entry which is preliminary data.</text>
</comment>
<dbReference type="RefSeq" id="WP_200115830.1">
    <property type="nucleotide sequence ID" value="NZ_JAEHOH010000015.1"/>
</dbReference>
<dbReference type="InterPro" id="IPR005184">
    <property type="entry name" value="DUF306_Meta_HslJ"/>
</dbReference>
<evidence type="ECO:0000256" key="2">
    <source>
        <dbReference type="SAM" id="SignalP"/>
    </source>
</evidence>
<feature type="signal peptide" evidence="2">
    <location>
        <begin position="1"/>
        <end position="24"/>
    </location>
</feature>
<dbReference type="AlphaFoldDB" id="A0A934UVP3"/>
<name>A0A934UVP3_9MICO</name>
<feature type="region of interest" description="Disordered" evidence="1">
    <location>
        <begin position="27"/>
        <end position="75"/>
    </location>
</feature>
<dbReference type="Gene3D" id="2.40.128.270">
    <property type="match status" value="1"/>
</dbReference>
<dbReference type="EMBL" id="JAEHOH010000015">
    <property type="protein sequence ID" value="MBK0419691.1"/>
    <property type="molecule type" value="Genomic_DNA"/>
</dbReference>
<proteinExistence type="predicted"/>
<keyword evidence="5" id="KW-1185">Reference proteome</keyword>
<dbReference type="InterPro" id="IPR038670">
    <property type="entry name" value="HslJ-like_sf"/>
</dbReference>
<feature type="domain" description="DUF306" evidence="3">
    <location>
        <begin position="48"/>
        <end position="102"/>
    </location>
</feature>
<gene>
    <name evidence="4" type="ORF">JD276_11665</name>
</gene>
<dbReference type="Proteomes" id="UP000608530">
    <property type="component" value="Unassembled WGS sequence"/>
</dbReference>
<protein>
    <submittedName>
        <fullName evidence="4">META domain-containing protein</fullName>
    </submittedName>
</protein>
<organism evidence="4 5">
    <name type="scientific">Leucobacter chromiisoli</name>
    <dbReference type="NCBI Taxonomy" id="2796471"/>
    <lineage>
        <taxon>Bacteria</taxon>
        <taxon>Bacillati</taxon>
        <taxon>Actinomycetota</taxon>
        <taxon>Actinomycetes</taxon>
        <taxon>Micrococcales</taxon>
        <taxon>Microbacteriaceae</taxon>
        <taxon>Leucobacter</taxon>
    </lineage>
</organism>